<dbReference type="SUPFAM" id="SSF56281">
    <property type="entry name" value="Metallo-hydrolase/oxidoreductase"/>
    <property type="match status" value="1"/>
</dbReference>
<dbReference type="STRING" id="426128.SAMN05660297_03530"/>
<dbReference type="InterPro" id="IPR036866">
    <property type="entry name" value="RibonucZ/Hydroxyglut_hydro"/>
</dbReference>
<protein>
    <submittedName>
        <fullName evidence="1">L-ascorbate metabolism protein UlaG, beta-lactamase superfamily</fullName>
    </submittedName>
</protein>
<evidence type="ECO:0000313" key="1">
    <source>
        <dbReference type="EMBL" id="SET79564.1"/>
    </source>
</evidence>
<dbReference type="PANTHER" id="PTHR42967:SF1">
    <property type="entry name" value="MBL FOLD METALLO-HYDROLASE"/>
    <property type="match status" value="1"/>
</dbReference>
<dbReference type="Proteomes" id="UP000199568">
    <property type="component" value="Unassembled WGS sequence"/>
</dbReference>
<proteinExistence type="predicted"/>
<dbReference type="RefSeq" id="WP_170834880.1">
    <property type="nucleotide sequence ID" value="NZ_FOHU01000035.1"/>
</dbReference>
<dbReference type="Gene3D" id="3.60.15.10">
    <property type="entry name" value="Ribonuclease Z/Hydroxyacylglutathione hydrolase-like"/>
    <property type="match status" value="1"/>
</dbReference>
<name>A0A1I0H783_9FIRM</name>
<sequence length="247" mass="29325">MSSTKINIHHLGHSSFAVETLNYYLIFDYYHDSFITKKHSFQQDVFTEKYLKTPKKVIIFVTHSHGDHYNRFIFQWENINPKINYVLSHDIKDDIHKKSYLYMHPYEELVLEDIIIQSYGTTDKGVSFLVKVDGITLFHAGDLNWWHWKDFTDEQQKAEEEDFKKEVSYLPTSGIDVAFLPVDPRLEEYYHLAGVYFAKMLKPKLLVPMHFRDNYYICHEFTNKLQDPSIEVAQLKRLGDIVTYSPL</sequence>
<gene>
    <name evidence="1" type="ORF">SAMN05660297_03530</name>
</gene>
<dbReference type="AlphaFoldDB" id="A0A1I0H783"/>
<dbReference type="Pfam" id="PF13483">
    <property type="entry name" value="Lactamase_B_3"/>
    <property type="match status" value="1"/>
</dbReference>
<reference evidence="1 2" key="1">
    <citation type="submission" date="2016-10" db="EMBL/GenBank/DDBJ databases">
        <authorList>
            <person name="de Groot N.N."/>
        </authorList>
    </citation>
    <scope>NUCLEOTIDE SEQUENCE [LARGE SCALE GENOMIC DNA]</scope>
    <source>
        <strain evidence="1 2">DSM 18979</strain>
    </source>
</reference>
<dbReference type="EMBL" id="FOHU01000035">
    <property type="protein sequence ID" value="SET79564.1"/>
    <property type="molecule type" value="Genomic_DNA"/>
</dbReference>
<keyword evidence="2" id="KW-1185">Reference proteome</keyword>
<organism evidence="1 2">
    <name type="scientific">Natronincola peptidivorans</name>
    <dbReference type="NCBI Taxonomy" id="426128"/>
    <lineage>
        <taxon>Bacteria</taxon>
        <taxon>Bacillati</taxon>
        <taxon>Bacillota</taxon>
        <taxon>Clostridia</taxon>
        <taxon>Peptostreptococcales</taxon>
        <taxon>Natronincolaceae</taxon>
        <taxon>Natronincola</taxon>
    </lineage>
</organism>
<accession>A0A1I0H783</accession>
<dbReference type="PANTHER" id="PTHR42967">
    <property type="entry name" value="METAL DEPENDENT HYDROLASE"/>
    <property type="match status" value="1"/>
</dbReference>
<evidence type="ECO:0000313" key="2">
    <source>
        <dbReference type="Proteomes" id="UP000199568"/>
    </source>
</evidence>